<proteinExistence type="predicted"/>
<comment type="caution">
    <text evidence="13">The sequence shown here is derived from an EMBL/GenBank/DDBJ whole genome shotgun (WGS) entry which is preliminary data.</text>
</comment>
<evidence type="ECO:0000256" key="9">
    <source>
        <dbReference type="ARBA" id="ARBA00023004"/>
    </source>
</evidence>
<dbReference type="GO" id="GO:0006979">
    <property type="term" value="P:response to oxidative stress"/>
    <property type="evidence" value="ECO:0007669"/>
    <property type="project" value="InterPro"/>
</dbReference>
<keyword evidence="5 12" id="KW-0479">Metal-binding</keyword>
<keyword evidence="2" id="KW-0964">Secreted</keyword>
<dbReference type="Pfam" id="PF00078">
    <property type="entry name" value="RVT_1"/>
    <property type="match status" value="1"/>
</dbReference>
<dbReference type="InterPro" id="IPR003599">
    <property type="entry name" value="Ig_sub"/>
</dbReference>
<dbReference type="PROSITE" id="PS50835">
    <property type="entry name" value="IG_LIKE"/>
    <property type="match status" value="2"/>
</dbReference>
<keyword evidence="3" id="KW-0433">Leucine-rich repeat</keyword>
<protein>
    <submittedName>
        <fullName evidence="13">Peroxidasin</fullName>
    </submittedName>
</protein>
<comment type="subcellular location">
    <subcellularLocation>
        <location evidence="1">Secreted</location>
    </subcellularLocation>
</comment>
<dbReference type="Gene3D" id="2.60.40.10">
    <property type="entry name" value="Immunoglobulins"/>
    <property type="match status" value="2"/>
</dbReference>
<dbReference type="Pfam" id="PF07679">
    <property type="entry name" value="I-set"/>
    <property type="match status" value="1"/>
</dbReference>
<dbReference type="InterPro" id="IPR019791">
    <property type="entry name" value="Haem_peroxidase_animal"/>
</dbReference>
<keyword evidence="11" id="KW-0325">Glycoprotein</keyword>
<dbReference type="PROSITE" id="PS50292">
    <property type="entry name" value="PEROXIDASE_3"/>
    <property type="match status" value="1"/>
</dbReference>
<dbReference type="Gene3D" id="1.10.640.10">
    <property type="entry name" value="Haem peroxidase domain superfamily, animal type"/>
    <property type="match status" value="1"/>
</dbReference>
<dbReference type="PROSITE" id="PS51450">
    <property type="entry name" value="LRR"/>
    <property type="match status" value="1"/>
</dbReference>
<dbReference type="OrthoDB" id="823504at2759"/>
<dbReference type="CDD" id="cd00096">
    <property type="entry name" value="Ig"/>
    <property type="match status" value="2"/>
</dbReference>
<dbReference type="InterPro" id="IPR003591">
    <property type="entry name" value="Leu-rich_rpt_typical-subtyp"/>
</dbReference>
<dbReference type="PANTHER" id="PTHR11475:SF58">
    <property type="entry name" value="PEROXIDASIN"/>
    <property type="match status" value="1"/>
</dbReference>
<evidence type="ECO:0000256" key="6">
    <source>
        <dbReference type="ARBA" id="ARBA00022729"/>
    </source>
</evidence>
<dbReference type="CDD" id="cd01650">
    <property type="entry name" value="RT_nLTR_like"/>
    <property type="match status" value="1"/>
</dbReference>
<sequence>MVAQLACADCSRLFPTKIGLSQHRRHAHPTQHNADKLSRVKHSGAPWSQQESQSLLRLANNLYPSCETQTALFARLEQYFPGRSAISIKTRLRVLNWQAQQDESSSGGPDQTIGQIAAYSSEADDYSVWFKQTVDCAVSLLESHADSSLASVDLLAFARGLQSGIMTPEQVLSLLDLHASRTFPHTWKTVSRRRRQLAHRMPVNRKQIRRANYAAIQTLYHQRRKDAASAVLDGSWKDLYKGNCGLPPDAEQYWKQVLSAPKHVDSRPSRVIVPSDWSLIEPITGEEVGRTVRSMGNSSPGLDKLTPRMLRRFNANVLAGYFNLLLLAGGCPPHLCRARITLVPKVPNPTSPDQLRPISVSSILVRCFHKVLADRWSRRLQLPSLQFAFLHRDGCLEATSLLHALLRHSSATASNLSLAFVDISKAFDSVSHDTIVRSAEAFGAPSPLVRYIAQSYENAVAVFPSSEVHCHRGVRQGDPLSPLLFIMAMDEVLGLSMPQLGYQFHDTLVDGFAFADDWVVCAESQARLKEKLEAAAVELGRAGMKINARKTKAMVICGDRKHRATAVSVEPFCFAEELITPLGPTDTVTYLGIPFTFKGKGVFNHRQHLLKLLDEVTRAPLKPHQRMEITRNYLIPRLTYSLVLGQVHRNTLKRLDNYIRQSIRGFLLLLSMMKRISILANHEECPSGCSCIRQTINCRKTGMSTVPRLPRYVPGPEGGALQFLQISQNPMIRLERAAFEGLQDLLRIELSFNQLVWISKEAFIGLQRLRSLSLRGNRIAYLPHDVFTPVFVLEDLDLSRNELTSLPFSLEGLVYLKRLSLFANPLHCPCELVDFSLSLIHLEPVRSRVTCQSPPEVAHRGAAELGKRLISTVRSTHLRGYQALRESEKEDHIRRLPYSPHPGELQHKWPWPHCPVQDIGGGEPHSLQEPIDDELELKPITDAYQTYPEQPVEVVKWRDIPRNMEVVAGDMARFICGADGPKDIQISWLLPENATTHIRLHRRRQILEIFEAHAYHEGTYTCVVSSKHGQHLFSDATLRLIDPVKPRIIDAPPADHNTIAECADLELRCSAYGRPRPRISWLWQEDTLPLHLVTGGRYVVREVTSGLESFRPDTSSIYSTNEYLRAALEATETNSYLLIRNVTKRDAHGRYVCYASNRVGSARVTTVIRVVSPAELPPSSTMKVSTREVELQENSSLTGDDLVRHVIEKARIRIEAAIKRTAERLRDPNRRRSSADVASLFRQPSRAALELAKAAEVYEAAIDEVTSILRQRNQQRLEMSSIDQLPEPNPDEELEPHTREALGTQLNADQLAIISQLSGCQQSSNIDPCSHQLCFHLRYRSIDGACNNFNHPRWGAALVPFKRLLPPQYENGVNTPIGWTPTRLYFGYPKPSARIVSVALLGNATLIGRHTTRLRQLVEWEEQRAQQKEYYKNMSTTDDEISPTSLKRRFELARNNTQEFERKYGQFFDEDDKYSGMLMQWGQFLDHDLDFTPVDASISRFSDGLNCNDTCVNDPPCFPILVPPDDPRIKHRCIGFARSSATCGSGSTSILLGRPHHREQLNQITSFIDASNVYGSEEFENGQLRENLHDEGKLRTGMPTFAGKRLMPFNIRGQVDCQADPQQDFVPCFKAGDHRSNENLGLLSMHTLWVREHNRLADGLRSLNPDWSGDRIYQEVRKIVGASMQAITYQVWLPIILGPEGMKLLGAYTTYDDQINPTISNEFATAAMRFGHTLVSPIVFRLDDNWQAIPEGHLPLHKAFFAPDRMLKDGGMDPIIRGLMFNGVRDRSRNPPLNAELTERLFAMAHELALDLAALNVQRGRDHGLPGYTEYAYKFCGLGSSPHPDSFDDLSARISNADTREKLRQVYGHPGNIDLFTGGILEDLLPEARVGPTFACIIADQFKRLRDGDRFWYEHRGVFTHAQLAELRKAGSSLARVICENADNITEVPKNAFLRPMKPDDIIPCEKVLKLNLAAWVDCSPTPFDSNRIEPAGIRRRRSVLLEDDHQTTETASCPMRKEYSSDRIEKLTQQLQKLQEQVNQLTTNLLLLKQQNASIV</sequence>
<dbReference type="InterPro" id="IPR003598">
    <property type="entry name" value="Ig_sub2"/>
</dbReference>
<dbReference type="PANTHER" id="PTHR11475">
    <property type="entry name" value="OXIDASE/PEROXIDASE"/>
    <property type="match status" value="1"/>
</dbReference>
<dbReference type="InterPro" id="IPR037120">
    <property type="entry name" value="Haem_peroxidase_sf_animal"/>
</dbReference>
<dbReference type="SMART" id="SM00369">
    <property type="entry name" value="LRR_TYP"/>
    <property type="match status" value="3"/>
</dbReference>
<dbReference type="InterPro" id="IPR007110">
    <property type="entry name" value="Ig-like_dom"/>
</dbReference>
<evidence type="ECO:0000256" key="12">
    <source>
        <dbReference type="PIRSR" id="PIRSR619791-2"/>
    </source>
</evidence>
<evidence type="ECO:0000256" key="7">
    <source>
        <dbReference type="ARBA" id="ARBA00022737"/>
    </source>
</evidence>
<dbReference type="FunCoup" id="A0A419PH90">
    <property type="interactions" value="14"/>
</dbReference>
<dbReference type="InterPro" id="IPR043502">
    <property type="entry name" value="DNA/RNA_pol_sf"/>
</dbReference>
<evidence type="ECO:0000256" key="4">
    <source>
        <dbReference type="ARBA" id="ARBA00022617"/>
    </source>
</evidence>
<dbReference type="InterPro" id="IPR001611">
    <property type="entry name" value="Leu-rich_rpt"/>
</dbReference>
<keyword evidence="6" id="KW-0732">Signal</keyword>
<dbReference type="SUPFAM" id="SSF48726">
    <property type="entry name" value="Immunoglobulin"/>
    <property type="match status" value="2"/>
</dbReference>
<keyword evidence="8" id="KW-0560">Oxidoreductase</keyword>
<evidence type="ECO:0000256" key="5">
    <source>
        <dbReference type="ARBA" id="ARBA00022723"/>
    </source>
</evidence>
<dbReference type="InterPro" id="IPR032675">
    <property type="entry name" value="LRR_dom_sf"/>
</dbReference>
<gene>
    <name evidence="13" type="ORF">CSKR_101513</name>
</gene>
<evidence type="ECO:0000256" key="3">
    <source>
        <dbReference type="ARBA" id="ARBA00022614"/>
    </source>
</evidence>
<keyword evidence="14" id="KW-1185">Reference proteome</keyword>
<dbReference type="GO" id="GO:0046872">
    <property type="term" value="F:metal ion binding"/>
    <property type="evidence" value="ECO:0007669"/>
    <property type="project" value="UniProtKB-KW"/>
</dbReference>
<organism evidence="13 14">
    <name type="scientific">Clonorchis sinensis</name>
    <name type="common">Chinese liver fluke</name>
    <dbReference type="NCBI Taxonomy" id="79923"/>
    <lineage>
        <taxon>Eukaryota</taxon>
        <taxon>Metazoa</taxon>
        <taxon>Spiralia</taxon>
        <taxon>Lophotrochozoa</taxon>
        <taxon>Platyhelminthes</taxon>
        <taxon>Trematoda</taxon>
        <taxon>Digenea</taxon>
        <taxon>Opisthorchiida</taxon>
        <taxon>Opisthorchiata</taxon>
        <taxon>Opisthorchiidae</taxon>
        <taxon>Clonorchis</taxon>
    </lineage>
</organism>
<dbReference type="Pfam" id="PF13855">
    <property type="entry name" value="LRR_8"/>
    <property type="match status" value="1"/>
</dbReference>
<dbReference type="GO" id="GO:0020037">
    <property type="term" value="F:heme binding"/>
    <property type="evidence" value="ECO:0007669"/>
    <property type="project" value="InterPro"/>
</dbReference>
<dbReference type="InterPro" id="IPR034824">
    <property type="entry name" value="Peroxidasin_peroxidase"/>
</dbReference>
<dbReference type="InterPro" id="IPR000477">
    <property type="entry name" value="RT_dom"/>
</dbReference>
<dbReference type="CDD" id="cd09826">
    <property type="entry name" value="peroxidasin_like"/>
    <property type="match status" value="1"/>
</dbReference>
<dbReference type="GO" id="GO:0005576">
    <property type="term" value="C:extracellular region"/>
    <property type="evidence" value="ECO:0007669"/>
    <property type="project" value="UniProtKB-SubCell"/>
</dbReference>
<dbReference type="InterPro" id="IPR036179">
    <property type="entry name" value="Ig-like_dom_sf"/>
</dbReference>
<keyword evidence="7" id="KW-0677">Repeat</keyword>
<dbReference type="InterPro" id="IPR010255">
    <property type="entry name" value="Haem_peroxidase_sf"/>
</dbReference>
<dbReference type="SUPFAM" id="SSF52058">
    <property type="entry name" value="L domain-like"/>
    <property type="match status" value="1"/>
</dbReference>
<dbReference type="SUPFAM" id="SSF56672">
    <property type="entry name" value="DNA/RNA polymerases"/>
    <property type="match status" value="1"/>
</dbReference>
<name>A0A419PH90_CLOSI</name>
<dbReference type="Gene3D" id="3.80.10.10">
    <property type="entry name" value="Ribonuclease Inhibitor"/>
    <property type="match status" value="2"/>
</dbReference>
<keyword evidence="9 12" id="KW-0408">Iron</keyword>
<dbReference type="PROSITE" id="PS00028">
    <property type="entry name" value="ZINC_FINGER_C2H2_1"/>
    <property type="match status" value="1"/>
</dbReference>
<dbReference type="EMBL" id="NIRI02000056">
    <property type="protein sequence ID" value="KAG5446545.1"/>
    <property type="molecule type" value="Genomic_DNA"/>
</dbReference>
<reference evidence="13 14" key="1">
    <citation type="journal article" date="2018" name="Biotechnol. Adv.">
        <title>Improved genomic resources and new bioinformatic workflow for the carcinogenic parasite Clonorchis sinensis: Biotechnological implications.</title>
        <authorList>
            <person name="Wang D."/>
            <person name="Korhonen P.K."/>
            <person name="Gasser R.B."/>
            <person name="Young N.D."/>
        </authorList>
    </citation>
    <scope>NUCLEOTIDE SEQUENCE [LARGE SCALE GENOMIC DNA]</scope>
    <source>
        <strain evidence="13">Cs-k2</strain>
    </source>
</reference>
<dbReference type="InterPro" id="IPR013087">
    <property type="entry name" value="Znf_C2H2_type"/>
</dbReference>
<dbReference type="GO" id="GO:0004601">
    <property type="term" value="F:peroxidase activity"/>
    <property type="evidence" value="ECO:0007669"/>
    <property type="project" value="InterPro"/>
</dbReference>
<dbReference type="SUPFAM" id="SSF48113">
    <property type="entry name" value="Heme-dependent peroxidases"/>
    <property type="match status" value="1"/>
</dbReference>
<dbReference type="InterPro" id="IPR013783">
    <property type="entry name" value="Ig-like_fold"/>
</dbReference>
<dbReference type="PROSITE" id="PS50157">
    <property type="entry name" value="ZINC_FINGER_C2H2_2"/>
    <property type="match status" value="1"/>
</dbReference>
<evidence type="ECO:0000256" key="2">
    <source>
        <dbReference type="ARBA" id="ARBA00022525"/>
    </source>
</evidence>
<dbReference type="Pfam" id="PF03098">
    <property type="entry name" value="An_peroxidase"/>
    <property type="match status" value="2"/>
</dbReference>
<dbReference type="Proteomes" id="UP000286415">
    <property type="component" value="Unassembled WGS sequence"/>
</dbReference>
<evidence type="ECO:0000313" key="14">
    <source>
        <dbReference type="Proteomes" id="UP000286415"/>
    </source>
</evidence>
<dbReference type="PROSITE" id="PS50878">
    <property type="entry name" value="RT_POL"/>
    <property type="match status" value="1"/>
</dbReference>
<accession>A0A419PH90</accession>
<dbReference type="InterPro" id="IPR013098">
    <property type="entry name" value="Ig_I-set"/>
</dbReference>
<feature type="binding site" description="axial binding residue" evidence="12">
    <location>
        <position position="1732"/>
    </location>
    <ligand>
        <name>heme b</name>
        <dbReference type="ChEBI" id="CHEBI:60344"/>
    </ligand>
    <ligandPart>
        <name>Fe</name>
        <dbReference type="ChEBI" id="CHEBI:18248"/>
    </ligandPart>
</feature>
<evidence type="ECO:0000256" key="11">
    <source>
        <dbReference type="ARBA" id="ARBA00023180"/>
    </source>
</evidence>
<dbReference type="FunFam" id="1.10.640.10:FF:000003">
    <property type="entry name" value="chorion peroxidase"/>
    <property type="match status" value="1"/>
</dbReference>
<evidence type="ECO:0000256" key="10">
    <source>
        <dbReference type="ARBA" id="ARBA00023157"/>
    </source>
</evidence>
<dbReference type="STRING" id="79923.A0A419PH90"/>
<keyword evidence="4 12" id="KW-0349">Heme</keyword>
<dbReference type="SMART" id="SM00409">
    <property type="entry name" value="IG"/>
    <property type="match status" value="2"/>
</dbReference>
<evidence type="ECO:0000313" key="13">
    <source>
        <dbReference type="EMBL" id="KAG5446545.1"/>
    </source>
</evidence>
<reference evidence="13 14" key="2">
    <citation type="journal article" date="2021" name="Genomics">
        <title>High-quality reference genome for Clonorchis sinensis.</title>
        <authorList>
            <person name="Young N.D."/>
            <person name="Stroehlein A.J."/>
            <person name="Kinkar L."/>
            <person name="Wang T."/>
            <person name="Sohn W.M."/>
            <person name="Chang B.C.H."/>
            <person name="Kaur P."/>
            <person name="Weisz D."/>
            <person name="Dudchenko O."/>
            <person name="Aiden E.L."/>
            <person name="Korhonen P.K."/>
            <person name="Gasser R.B."/>
        </authorList>
    </citation>
    <scope>NUCLEOTIDE SEQUENCE [LARGE SCALE GENOMIC DNA]</scope>
    <source>
        <strain evidence="13">Cs-k2</strain>
    </source>
</reference>
<keyword evidence="10" id="KW-1015">Disulfide bond</keyword>
<evidence type="ECO:0000256" key="8">
    <source>
        <dbReference type="ARBA" id="ARBA00023002"/>
    </source>
</evidence>
<dbReference type="InParanoid" id="A0A419PH90"/>
<dbReference type="SMART" id="SM00408">
    <property type="entry name" value="IGc2"/>
    <property type="match status" value="2"/>
</dbReference>
<dbReference type="Pfam" id="PF13927">
    <property type="entry name" value="Ig_3"/>
    <property type="match status" value="1"/>
</dbReference>
<evidence type="ECO:0000256" key="1">
    <source>
        <dbReference type="ARBA" id="ARBA00004613"/>
    </source>
</evidence>